<reference evidence="1 2" key="1">
    <citation type="submission" date="2023-04" db="EMBL/GenBank/DDBJ databases">
        <title>Genomic of Lysinibacillus capsici TSBLM.</title>
        <authorList>
            <person name="Hu X.S."/>
            <person name="Yu C.H."/>
        </authorList>
    </citation>
    <scope>NUCLEOTIDE SEQUENCE [LARGE SCALE GENOMIC DNA]</scope>
    <source>
        <strain evidence="1 2">TSBLM</strain>
    </source>
</reference>
<evidence type="ECO:0000313" key="2">
    <source>
        <dbReference type="Proteomes" id="UP001244564"/>
    </source>
</evidence>
<evidence type="ECO:0000313" key="1">
    <source>
        <dbReference type="EMBL" id="WGF37621.1"/>
    </source>
</evidence>
<dbReference type="Proteomes" id="UP001244564">
    <property type="component" value="Chromosome"/>
</dbReference>
<keyword evidence="2" id="KW-1185">Reference proteome</keyword>
<accession>A0ABY8KII4</accession>
<proteinExistence type="predicted"/>
<organism evidence="1 2">
    <name type="scientific">Lysinibacillus capsici</name>
    <dbReference type="NCBI Taxonomy" id="2115968"/>
    <lineage>
        <taxon>Bacteria</taxon>
        <taxon>Bacillati</taxon>
        <taxon>Bacillota</taxon>
        <taxon>Bacilli</taxon>
        <taxon>Bacillales</taxon>
        <taxon>Bacillaceae</taxon>
        <taxon>Lysinibacillus</taxon>
    </lineage>
</organism>
<dbReference type="EMBL" id="CP122283">
    <property type="protein sequence ID" value="WGF37621.1"/>
    <property type="molecule type" value="Genomic_DNA"/>
</dbReference>
<protein>
    <recommendedName>
        <fullName evidence="3">HEAT repeat domain-containing protein</fullName>
    </recommendedName>
</protein>
<sequence length="188" mass="21512">MKQFLDDGFIAIGYPAGKSFTGKSYDELKGILDQEDWSEGIGNVNLFVLMMNVGDYVIVPDDNKKDVYIGEITSDYYHEPAVDKPNDGFYPHQRKVTWFFDKKPLLRSQLPEELRGSLRYPGTIANITKHRSIVEGLINNESNTKNEENSNPILDKAIHVLEVLLDDHNTEIRLKAAEALTRYYSEKK</sequence>
<evidence type="ECO:0008006" key="3">
    <source>
        <dbReference type="Google" id="ProtNLM"/>
    </source>
</evidence>
<dbReference type="RefSeq" id="WP_279493906.1">
    <property type="nucleotide sequence ID" value="NZ_CP122283.1"/>
</dbReference>
<name>A0ABY8KII4_9BACI</name>
<gene>
    <name evidence="1" type="ORF">QBO96_18180</name>
</gene>